<dbReference type="Proteomes" id="UP000029448">
    <property type="component" value="Unassembled WGS sequence"/>
</dbReference>
<dbReference type="PANTHER" id="PTHR30024">
    <property type="entry name" value="ALIPHATIC SULFONATES-BINDING PROTEIN-RELATED"/>
    <property type="match status" value="1"/>
</dbReference>
<reference evidence="4 5" key="1">
    <citation type="submission" date="2014-06" db="EMBL/GenBank/DDBJ databases">
        <title>Functional and comparative genomic analyses of the Drosophila gut microbiota identify candidate symbiosis factors.</title>
        <authorList>
            <person name="Newell P.D."/>
            <person name="Chaston J.M."/>
            <person name="Douglas A.E."/>
        </authorList>
    </citation>
    <scope>NUCLEOTIDE SEQUENCE [LARGE SCALE GENOMIC DNA]</scope>
    <source>
        <strain evidence="4 5">DmCS_006</strain>
    </source>
</reference>
<sequence>MTVAVRIGVLKLADSAPVIMARQQGLFAQYGLEAEIVVSPSWANIADGLAWNRLDAAVMFAPLAMMTALGRRGPDTMLRPLGRVSRGGNTIMLRGSAPARAVWQAGLAGRQAFDVWRAALGRKPRLAVVHMYSTHLLILRRFLESIEVEMEKETDLCVMPPTDMIHALSEKTIDGCCVGPPWGTEAELLGLAFQVGGSATVLPNHIEKILVTSGKFSLAEDVVHRVSRAVEDALSFCQQPEQAENIARILALPVSEGGLTLPVGATRAILPGGGANDVITFTGGSLQLSDLDWIMKDMMALGWLEEAGRKTLTRLFGSGAAETTHA</sequence>
<dbReference type="AlphaFoldDB" id="A0A095AWB9"/>
<comment type="caution">
    <text evidence="4">The sequence shown here is derived from an EMBL/GenBank/DDBJ whole genome shotgun (WGS) entry which is preliminary data.</text>
</comment>
<evidence type="ECO:0000313" key="5">
    <source>
        <dbReference type="Proteomes" id="UP000029448"/>
    </source>
</evidence>
<evidence type="ECO:0000313" key="4">
    <source>
        <dbReference type="EMBL" id="KGB21078.1"/>
    </source>
</evidence>
<dbReference type="GeneID" id="89479674"/>
<comment type="subcellular location">
    <subcellularLocation>
        <location evidence="1">Periplasm</location>
    </subcellularLocation>
</comment>
<evidence type="ECO:0000256" key="3">
    <source>
        <dbReference type="ARBA" id="ARBA00022729"/>
    </source>
</evidence>
<dbReference type="STRING" id="104102.AtDm6_3238"/>
<keyword evidence="3" id="KW-0732">Signal</keyword>
<proteinExistence type="inferred from homology"/>
<protein>
    <submittedName>
        <fullName evidence="4">Nitrate ABC transporter, nitrate-binding protein</fullName>
    </submittedName>
</protein>
<name>A0A095AWB9_9PROT</name>
<evidence type="ECO:0000256" key="2">
    <source>
        <dbReference type="ARBA" id="ARBA00010742"/>
    </source>
</evidence>
<evidence type="ECO:0000256" key="1">
    <source>
        <dbReference type="ARBA" id="ARBA00004418"/>
    </source>
</evidence>
<keyword evidence="5" id="KW-1185">Reference proteome</keyword>
<dbReference type="PATRIC" id="fig|104102.7.peg.3192"/>
<comment type="similarity">
    <text evidence="2">Belongs to the bacterial solute-binding protein SsuA/TauA family.</text>
</comment>
<dbReference type="PANTHER" id="PTHR30024:SF47">
    <property type="entry name" value="TAURINE-BINDING PERIPLASMIC PROTEIN"/>
    <property type="match status" value="1"/>
</dbReference>
<dbReference type="SUPFAM" id="SSF53850">
    <property type="entry name" value="Periplasmic binding protein-like II"/>
    <property type="match status" value="1"/>
</dbReference>
<accession>A0A095AWB9</accession>
<gene>
    <name evidence="4" type="ORF">AtDm6_3238</name>
</gene>
<dbReference type="RefSeq" id="WP_035382217.1">
    <property type="nucleotide sequence ID" value="NZ_JACAOJ010000012.1"/>
</dbReference>
<dbReference type="GO" id="GO:0042597">
    <property type="term" value="C:periplasmic space"/>
    <property type="evidence" value="ECO:0007669"/>
    <property type="project" value="UniProtKB-SubCell"/>
</dbReference>
<organism evidence="4 5">
    <name type="scientific">Acetobacter tropicalis</name>
    <dbReference type="NCBI Taxonomy" id="104102"/>
    <lineage>
        <taxon>Bacteria</taxon>
        <taxon>Pseudomonadati</taxon>
        <taxon>Pseudomonadota</taxon>
        <taxon>Alphaproteobacteria</taxon>
        <taxon>Acetobacterales</taxon>
        <taxon>Acetobacteraceae</taxon>
        <taxon>Acetobacter</taxon>
    </lineage>
</organism>
<dbReference type="Gene3D" id="3.40.190.10">
    <property type="entry name" value="Periplasmic binding protein-like II"/>
    <property type="match status" value="2"/>
</dbReference>
<dbReference type="Pfam" id="PF13379">
    <property type="entry name" value="NMT1_2"/>
    <property type="match status" value="1"/>
</dbReference>
<dbReference type="EMBL" id="JOKM01000104">
    <property type="protein sequence ID" value="KGB21078.1"/>
    <property type="molecule type" value="Genomic_DNA"/>
</dbReference>